<dbReference type="EMBL" id="CAUYUJ010019904">
    <property type="protein sequence ID" value="CAK0894478.1"/>
    <property type="molecule type" value="Genomic_DNA"/>
</dbReference>
<proteinExistence type="predicted"/>
<sequence length="128" mass="14282">MEEQAVLGSLVESARQPQRWQSKEVPGRSHARRPQHASTTGLIMFSLAWRTLGSFARENHVQCVEILDYRTRINIAGPEIDLKSSPIRQGAAASAAAYRSWRCSGPQSFKDCFLDIHHRAPGAKRNLG</sequence>
<feature type="region of interest" description="Disordered" evidence="1">
    <location>
        <begin position="1"/>
        <end position="37"/>
    </location>
</feature>
<name>A0ABN9X8E6_9DINO</name>
<reference evidence="2" key="1">
    <citation type="submission" date="2023-10" db="EMBL/GenBank/DDBJ databases">
        <authorList>
            <person name="Chen Y."/>
            <person name="Shah S."/>
            <person name="Dougan E. K."/>
            <person name="Thang M."/>
            <person name="Chan C."/>
        </authorList>
    </citation>
    <scope>NUCLEOTIDE SEQUENCE [LARGE SCALE GENOMIC DNA]</scope>
</reference>
<dbReference type="Proteomes" id="UP001189429">
    <property type="component" value="Unassembled WGS sequence"/>
</dbReference>
<evidence type="ECO:0000313" key="3">
    <source>
        <dbReference type="Proteomes" id="UP001189429"/>
    </source>
</evidence>
<organism evidence="2 3">
    <name type="scientific">Prorocentrum cordatum</name>
    <dbReference type="NCBI Taxonomy" id="2364126"/>
    <lineage>
        <taxon>Eukaryota</taxon>
        <taxon>Sar</taxon>
        <taxon>Alveolata</taxon>
        <taxon>Dinophyceae</taxon>
        <taxon>Prorocentrales</taxon>
        <taxon>Prorocentraceae</taxon>
        <taxon>Prorocentrum</taxon>
    </lineage>
</organism>
<keyword evidence="3" id="KW-1185">Reference proteome</keyword>
<comment type="caution">
    <text evidence="2">The sequence shown here is derived from an EMBL/GenBank/DDBJ whole genome shotgun (WGS) entry which is preliminary data.</text>
</comment>
<evidence type="ECO:0000313" key="2">
    <source>
        <dbReference type="EMBL" id="CAK0894478.1"/>
    </source>
</evidence>
<accession>A0ABN9X8E6</accession>
<evidence type="ECO:0000256" key="1">
    <source>
        <dbReference type="SAM" id="MobiDB-lite"/>
    </source>
</evidence>
<gene>
    <name evidence="2" type="ORF">PCOR1329_LOCUS73517</name>
</gene>
<protein>
    <submittedName>
        <fullName evidence="2">Uncharacterized protein</fullName>
    </submittedName>
</protein>